<keyword evidence="2 5" id="KW-0554">One-carbon metabolism</keyword>
<evidence type="ECO:0000256" key="6">
    <source>
        <dbReference type="PIRSR" id="PIRSR001109-2"/>
    </source>
</evidence>
<evidence type="ECO:0000256" key="8">
    <source>
        <dbReference type="RuleBase" id="RU004166"/>
    </source>
</evidence>
<dbReference type="Gene3D" id="3.40.50.1480">
    <property type="entry name" value="Adenosylhomocysteinase-like"/>
    <property type="match status" value="1"/>
</dbReference>
<dbReference type="SUPFAM" id="SSF52283">
    <property type="entry name" value="Formate/glycerate dehydrogenase catalytic domain-like"/>
    <property type="match status" value="1"/>
</dbReference>
<dbReference type="PIRSF" id="PIRSF001109">
    <property type="entry name" value="Ad_hcy_hydrolase"/>
    <property type="match status" value="1"/>
</dbReference>
<dbReference type="FunFam" id="3.40.50.720:FF:000004">
    <property type="entry name" value="Adenosylhomocysteinase"/>
    <property type="match status" value="1"/>
</dbReference>
<feature type="binding site" evidence="5 6">
    <location>
        <position position="250"/>
    </location>
    <ligand>
        <name>NAD(+)</name>
        <dbReference type="ChEBI" id="CHEBI:57540"/>
    </ligand>
</feature>
<protein>
    <recommendedName>
        <fullName evidence="5">Adenosylhomocysteinase</fullName>
        <ecNumber evidence="5">3.13.2.1</ecNumber>
    </recommendedName>
    <alternativeName>
        <fullName evidence="5">S-adenosyl-L-homocysteine hydrolase</fullName>
        <shortName evidence="5">AdoHcyase</shortName>
    </alternativeName>
</protein>
<dbReference type="PANTHER" id="PTHR23420">
    <property type="entry name" value="ADENOSYLHOMOCYSTEINASE"/>
    <property type="match status" value="1"/>
</dbReference>
<dbReference type="NCBIfam" id="TIGR00936">
    <property type="entry name" value="ahcY"/>
    <property type="match status" value="1"/>
</dbReference>
<comment type="catalytic activity">
    <reaction evidence="5 7">
        <text>S-adenosyl-L-homocysteine + H2O = L-homocysteine + adenosine</text>
        <dbReference type="Rhea" id="RHEA:21708"/>
        <dbReference type="ChEBI" id="CHEBI:15377"/>
        <dbReference type="ChEBI" id="CHEBI:16335"/>
        <dbReference type="ChEBI" id="CHEBI:57856"/>
        <dbReference type="ChEBI" id="CHEBI:58199"/>
        <dbReference type="EC" id="3.13.2.1"/>
    </reaction>
</comment>
<dbReference type="PROSITE" id="PS00738">
    <property type="entry name" value="ADOHCYASE_1"/>
    <property type="match status" value="1"/>
</dbReference>
<gene>
    <name evidence="10" type="primary">ari7</name>
    <name evidence="5" type="synonym">ahcY</name>
</gene>
<dbReference type="GO" id="GO:0005829">
    <property type="term" value="C:cytosol"/>
    <property type="evidence" value="ECO:0007669"/>
    <property type="project" value="TreeGrafter"/>
</dbReference>
<evidence type="ECO:0000256" key="4">
    <source>
        <dbReference type="ARBA" id="ARBA00023027"/>
    </source>
</evidence>
<comment type="similarity">
    <text evidence="1 5 8">Belongs to the adenosylhomocysteinase family.</text>
</comment>
<reference evidence="10" key="1">
    <citation type="journal article" date="2016" name="ChemBioChem">
        <title>Five-Membered Cyclitol Phosphate Formation by a myo-Inositol Phosphate Synthase Orthologue in the Biosynthesis of the Carbocyclic Nucleoside Antibiotic Aristeromycin.</title>
        <authorList>
            <person name="Kudo F."/>
            <person name="Tsunoda T."/>
            <person name="Takashima M."/>
            <person name="Eguchi T."/>
        </authorList>
    </citation>
    <scope>NUCLEOTIDE SEQUENCE</scope>
    <source>
        <strain evidence="10">NBRC 13005</strain>
    </source>
</reference>
<dbReference type="AlphaFoldDB" id="A0A1B4ZCA1"/>
<dbReference type="GO" id="GO:0004013">
    <property type="term" value="F:adenosylhomocysteinase activity"/>
    <property type="evidence" value="ECO:0007669"/>
    <property type="project" value="UniProtKB-UniRule"/>
</dbReference>
<keyword evidence="5" id="KW-0963">Cytoplasm</keyword>
<dbReference type="GO" id="GO:0006730">
    <property type="term" value="P:one-carbon metabolic process"/>
    <property type="evidence" value="ECO:0007669"/>
    <property type="project" value="UniProtKB-UniRule"/>
</dbReference>
<feature type="binding site" evidence="5 6">
    <location>
        <begin position="306"/>
        <end position="308"/>
    </location>
    <ligand>
        <name>NAD(+)</name>
        <dbReference type="ChEBI" id="CHEBI:57540"/>
    </ligand>
</feature>
<feature type="binding site" evidence="6">
    <location>
        <begin position="164"/>
        <end position="166"/>
    </location>
    <ligand>
        <name>NAD(+)</name>
        <dbReference type="ChEBI" id="CHEBI:57540"/>
    </ligand>
</feature>
<evidence type="ECO:0000256" key="3">
    <source>
        <dbReference type="ARBA" id="ARBA00022801"/>
    </source>
</evidence>
<comment type="subcellular location">
    <subcellularLocation>
        <location evidence="5">Cytoplasm</location>
    </subcellularLocation>
</comment>
<feature type="binding site" evidence="5">
    <location>
        <position position="197"/>
    </location>
    <ligand>
        <name>substrate</name>
    </ligand>
</feature>
<dbReference type="CDD" id="cd00401">
    <property type="entry name" value="SAHH"/>
    <property type="match status" value="1"/>
</dbReference>
<dbReference type="InterPro" id="IPR000043">
    <property type="entry name" value="Adenosylhomocysteinase-like"/>
</dbReference>
<feature type="domain" description="S-adenosyl-L-homocysteine hydrolase NAD binding" evidence="9">
    <location>
        <begin position="198"/>
        <end position="359"/>
    </location>
</feature>
<evidence type="ECO:0000256" key="1">
    <source>
        <dbReference type="ARBA" id="ARBA00007122"/>
    </source>
</evidence>
<comment type="function">
    <text evidence="5">May play a key role in the regulation of the intracellular concentration of adenosylhomocysteine.</text>
</comment>
<comment type="caution">
    <text evidence="5">Lacks conserved residue(s) required for the propagation of feature annotation.</text>
</comment>
<dbReference type="SMART" id="SM00996">
    <property type="entry name" value="AdoHcyase"/>
    <property type="match status" value="1"/>
</dbReference>
<name>A0A1B4ZCA1_9ACTN</name>
<evidence type="ECO:0000313" key="10">
    <source>
        <dbReference type="EMBL" id="BAV57062.1"/>
    </source>
</evidence>
<feature type="binding site" evidence="5">
    <location>
        <position position="193"/>
    </location>
    <ligand>
        <name>substrate</name>
    </ligand>
</feature>
<dbReference type="Pfam" id="PF00670">
    <property type="entry name" value="AdoHcyase_NAD"/>
    <property type="match status" value="1"/>
</dbReference>
<feature type="binding site" evidence="5">
    <location>
        <position position="285"/>
    </location>
    <ligand>
        <name>NAD(+)</name>
        <dbReference type="ChEBI" id="CHEBI:57540"/>
    </ligand>
</feature>
<feature type="binding site" evidence="6">
    <location>
        <position position="360"/>
    </location>
    <ligand>
        <name>NAD(+)</name>
        <dbReference type="ChEBI" id="CHEBI:57540"/>
    </ligand>
</feature>
<dbReference type="UniPathway" id="UPA00314">
    <property type="reaction ID" value="UER00076"/>
</dbReference>
<evidence type="ECO:0000256" key="5">
    <source>
        <dbReference type="HAMAP-Rule" id="MF_00563"/>
    </source>
</evidence>
<feature type="binding site" evidence="5">
    <location>
        <position position="138"/>
    </location>
    <ligand>
        <name>substrate</name>
    </ligand>
</feature>
<evidence type="ECO:0000256" key="7">
    <source>
        <dbReference type="RuleBase" id="RU000548"/>
    </source>
</evidence>
<dbReference type="SMART" id="SM00997">
    <property type="entry name" value="AdoHcyase_NAD"/>
    <property type="match status" value="1"/>
</dbReference>
<dbReference type="EMBL" id="LC054541">
    <property type="protein sequence ID" value="BAV57062.1"/>
    <property type="molecule type" value="Genomic_DNA"/>
</dbReference>
<feature type="binding site" evidence="5">
    <location>
        <position position="66"/>
    </location>
    <ligand>
        <name>substrate</name>
    </ligand>
</feature>
<dbReference type="PROSITE" id="PS00739">
    <property type="entry name" value="ADOHCYASE_2"/>
    <property type="match status" value="1"/>
</dbReference>
<dbReference type="InterPro" id="IPR015878">
    <property type="entry name" value="Ado_hCys_hydrolase_NAD-bd"/>
</dbReference>
<dbReference type="InterPro" id="IPR042172">
    <property type="entry name" value="Adenosylhomocyst_ase-like_sf"/>
</dbReference>
<proteinExistence type="inferred from homology"/>
<feature type="binding site" evidence="6">
    <location>
        <begin position="229"/>
        <end position="234"/>
    </location>
    <ligand>
        <name>NAD(+)</name>
        <dbReference type="ChEBI" id="CHEBI:57540"/>
    </ligand>
</feature>
<keyword evidence="4 5" id="KW-0520">NAD</keyword>
<keyword evidence="3 5" id="KW-0378">Hydrolase</keyword>
<dbReference type="GO" id="GO:0033353">
    <property type="term" value="P:S-adenosylmethionine cycle"/>
    <property type="evidence" value="ECO:0007669"/>
    <property type="project" value="TreeGrafter"/>
</dbReference>
<dbReference type="Gene3D" id="3.40.50.720">
    <property type="entry name" value="NAD(P)-binding Rossmann-like Domain"/>
    <property type="match status" value="1"/>
</dbReference>
<accession>A0A1B4ZCA1</accession>
<dbReference type="PANTHER" id="PTHR23420:SF0">
    <property type="entry name" value="ADENOSYLHOMOCYSTEINASE"/>
    <property type="match status" value="1"/>
</dbReference>
<evidence type="ECO:0000259" key="9">
    <source>
        <dbReference type="SMART" id="SM00997"/>
    </source>
</evidence>
<dbReference type="SUPFAM" id="SSF51735">
    <property type="entry name" value="NAD(P)-binding Rossmann-fold domains"/>
    <property type="match status" value="1"/>
</dbReference>
<comment type="cofactor">
    <cofactor evidence="5 6 7">
        <name>NAD(+)</name>
        <dbReference type="ChEBI" id="CHEBI:57540"/>
    </cofactor>
    <text evidence="5 6 7">Binds 1 NAD(+) per subunit.</text>
</comment>
<feature type="binding site" evidence="5">
    <location>
        <begin position="227"/>
        <end position="232"/>
    </location>
    <ligand>
        <name>NAD(+)</name>
        <dbReference type="ChEBI" id="CHEBI:57540"/>
    </ligand>
</feature>
<organism evidence="10">
    <name type="scientific">Streptomyces citricolor</name>
    <dbReference type="NCBI Taxonomy" id="212427"/>
    <lineage>
        <taxon>Bacteria</taxon>
        <taxon>Bacillati</taxon>
        <taxon>Actinomycetota</taxon>
        <taxon>Actinomycetes</taxon>
        <taxon>Kitasatosporales</taxon>
        <taxon>Streptomycetaceae</taxon>
        <taxon>Streptomyces</taxon>
    </lineage>
</organism>
<dbReference type="InterPro" id="IPR036291">
    <property type="entry name" value="NAD(P)-bd_dom_sf"/>
</dbReference>
<feature type="binding site" evidence="5">
    <location>
        <position position="198"/>
    </location>
    <ligand>
        <name>NAD(+)</name>
        <dbReference type="ChEBI" id="CHEBI:57540"/>
    </ligand>
</feature>
<dbReference type="InterPro" id="IPR020082">
    <property type="entry name" value="S-Ado-L-homoCys_hydrolase_CS"/>
</dbReference>
<sequence length="431" mass="46311">MTRLSNTRKESTRPMSMLRDPLLADAGKLKIDYSASRMPVLAALTERFAESKPFLGQRIAACLHVTTETANMCKALVAGGAELALCASNPLSTKDDVAASIQRDLGAEVFAIRGCDRDTFYKQVQGVLDIRPTIIVDDGADLTTKIHNDHPELLENIIGGTEVTSTGVLRIRNMAKDGALRYPVLPTNDAATKHLFDNRYGTGQNTIDGILRGTNILLAGSTVVVVGYGWCGRGVAMRARGMGAQVIVTEVDPIRALEAKLDGLQVMTIDQAAPLGDVFVTVTGNRDAITLAHMQRMRSGAVVANSGHFDVEIAVAALAEAAVSRQEIRPNCVEYKLSDGKSILLLAEGRLVGQAAAEAHPAEVMDMTFATQALAVKYLVENAAGLSPDVHEIPRWIENTVAQAKLDAYGIQIDRLTDSQTGYLTDWRVGT</sequence>
<comment type="pathway">
    <text evidence="5 7">Amino-acid biosynthesis; L-homocysteine biosynthesis; L-homocysteine from S-adenosyl-L-homocysteine: step 1/1.</text>
</comment>
<dbReference type="HAMAP" id="MF_00563">
    <property type="entry name" value="AdoHcyase"/>
    <property type="match status" value="1"/>
</dbReference>
<dbReference type="NCBIfam" id="NF004005">
    <property type="entry name" value="PRK05476.2-3"/>
    <property type="match status" value="1"/>
</dbReference>
<evidence type="ECO:0000256" key="2">
    <source>
        <dbReference type="ARBA" id="ARBA00022563"/>
    </source>
</evidence>
<dbReference type="Pfam" id="PF05221">
    <property type="entry name" value="AdoHcyase"/>
    <property type="match status" value="1"/>
</dbReference>
<dbReference type="EC" id="3.13.2.1" evidence="5"/>
<dbReference type="GO" id="GO:0071269">
    <property type="term" value="P:L-homocysteine biosynthetic process"/>
    <property type="evidence" value="ECO:0007669"/>
    <property type="project" value="UniProtKB-UniRule"/>
</dbReference>